<dbReference type="InterPro" id="IPR015676">
    <property type="entry name" value="Tob1/2"/>
</dbReference>
<feature type="compositionally biased region" description="Low complexity" evidence="3">
    <location>
        <begin position="302"/>
        <end position="332"/>
    </location>
</feature>
<feature type="region of interest" description="Disordered" evidence="3">
    <location>
        <begin position="124"/>
        <end position="152"/>
    </location>
</feature>
<dbReference type="GO" id="GO:0003714">
    <property type="term" value="F:transcription corepressor activity"/>
    <property type="evidence" value="ECO:0007669"/>
    <property type="project" value="TreeGrafter"/>
</dbReference>
<feature type="compositionally biased region" description="Gly residues" evidence="3">
    <location>
        <begin position="124"/>
        <end position="135"/>
    </location>
</feature>
<dbReference type="PRINTS" id="PR00310">
    <property type="entry name" value="ANTIPRLFBTG1"/>
</dbReference>
<evidence type="ECO:0000313" key="5">
    <source>
        <dbReference type="EMBL" id="CAF2753790.1"/>
    </source>
</evidence>
<feature type="region of interest" description="Disordered" evidence="3">
    <location>
        <begin position="424"/>
        <end position="463"/>
    </location>
</feature>
<feature type="compositionally biased region" description="Low complexity" evidence="3">
    <location>
        <begin position="136"/>
        <end position="152"/>
    </location>
</feature>
<reference evidence="5" key="1">
    <citation type="submission" date="2021-02" db="EMBL/GenBank/DDBJ databases">
        <authorList>
            <person name="Bekaert M."/>
        </authorList>
    </citation>
    <scope>NUCLEOTIDE SEQUENCE</scope>
    <source>
        <strain evidence="5">IoA-00</strain>
    </source>
</reference>
<proteinExistence type="inferred from homology"/>
<sequence>MNVEIKYAQNFVLNFLYNKLPRRRVNLFGEELELALKDKFKDHWYPDKPFKGSAFRCLKITDPADPVLNRAARESGNPLLDIIENLPTDLAIWIDPGEVSYRIGEKGSVKILYSEKDGNPFFQGGGMSLSGGSGSTGSSSSGSSLFSALSSGSHEDLNPEIAGLLSATDNLSSGLSSLNISRAKPLKTSSSPPSPFSHNNSSTNCTGSNNTTSGGSNPKSPPHQQQPLTYTAGMFAQTKFGSTKLKTSGKKTSRMSPTEFSNYIKTRAALQKQQQQQHHHSFNNPRMNRGAPFRAPPPPPNNDENGFFNSYSPNCNSSLGSPSSSTSSYNDPYKNSGGGSLMKPQSSSSPPSSTSPSSSSWTYVSDPETEAFLQDIFAVGLRSQVGNNNNNDYAYESTLNGSTSLGGSRGDSNNILLHGKSFYHQQSQQQTQQQSHHHHLSFKPSSNPGQTSDKYQQRVLVAN</sequence>
<dbReference type="EMBL" id="HG994580">
    <property type="protein sequence ID" value="CAF2753790.1"/>
    <property type="molecule type" value="Genomic_DNA"/>
</dbReference>
<comment type="similarity">
    <text evidence="1">Belongs to the BTG family.</text>
</comment>
<dbReference type="Proteomes" id="UP000675881">
    <property type="component" value="Chromosome 1"/>
</dbReference>
<evidence type="ECO:0000256" key="2">
    <source>
        <dbReference type="ARBA" id="ARBA00022553"/>
    </source>
</evidence>
<dbReference type="Gene3D" id="3.90.640.90">
    <property type="entry name" value="Anti-proliferative protein, N-terminal domain"/>
    <property type="match status" value="1"/>
</dbReference>
<dbReference type="PANTHER" id="PTHR17537">
    <property type="entry name" value="TRANSDUCER OF ERBB2 TOB"/>
    <property type="match status" value="1"/>
</dbReference>
<feature type="compositionally biased region" description="Low complexity" evidence="3">
    <location>
        <begin position="196"/>
        <end position="217"/>
    </location>
</feature>
<dbReference type="Pfam" id="PF07742">
    <property type="entry name" value="BTG"/>
    <property type="match status" value="1"/>
</dbReference>
<feature type="region of interest" description="Disordered" evidence="3">
    <location>
        <begin position="183"/>
        <end position="227"/>
    </location>
</feature>
<dbReference type="OrthoDB" id="19928at2759"/>
<dbReference type="InterPro" id="IPR036054">
    <property type="entry name" value="BTG-like_sf"/>
</dbReference>
<name>A0A7R8GYU2_LEPSM</name>
<evidence type="ECO:0000256" key="1">
    <source>
        <dbReference type="ARBA" id="ARBA00007989"/>
    </source>
</evidence>
<dbReference type="SMART" id="SM00099">
    <property type="entry name" value="btg1"/>
    <property type="match status" value="1"/>
</dbReference>
<gene>
    <name evidence="5" type="ORF">LSAA_1395</name>
</gene>
<evidence type="ECO:0000259" key="4">
    <source>
        <dbReference type="SMART" id="SM00099"/>
    </source>
</evidence>
<keyword evidence="6" id="KW-1185">Reference proteome</keyword>
<feature type="domain" description="Anti-proliferative protein" evidence="4">
    <location>
        <begin position="1"/>
        <end position="106"/>
    </location>
</feature>
<keyword evidence="2" id="KW-0597">Phosphoprotein</keyword>
<dbReference type="InterPro" id="IPR002087">
    <property type="entry name" value="Anti_prolifrtn"/>
</dbReference>
<dbReference type="GO" id="GO:0005634">
    <property type="term" value="C:nucleus"/>
    <property type="evidence" value="ECO:0007669"/>
    <property type="project" value="TreeGrafter"/>
</dbReference>
<protein>
    <submittedName>
        <fullName evidence="5">TOB</fullName>
    </submittedName>
</protein>
<feature type="compositionally biased region" description="Low complexity" evidence="3">
    <location>
        <begin position="424"/>
        <end position="434"/>
    </location>
</feature>
<accession>A0A7R8GYU2</accession>
<evidence type="ECO:0000313" key="6">
    <source>
        <dbReference type="Proteomes" id="UP000675881"/>
    </source>
</evidence>
<evidence type="ECO:0000256" key="3">
    <source>
        <dbReference type="SAM" id="MobiDB-lite"/>
    </source>
</evidence>
<feature type="compositionally biased region" description="Polar residues" evidence="3">
    <location>
        <begin position="443"/>
        <end position="454"/>
    </location>
</feature>
<dbReference type="GO" id="GO:0005737">
    <property type="term" value="C:cytoplasm"/>
    <property type="evidence" value="ECO:0007669"/>
    <property type="project" value="TreeGrafter"/>
</dbReference>
<organism evidence="5 6">
    <name type="scientific">Lepeophtheirus salmonis</name>
    <name type="common">Salmon louse</name>
    <name type="synonym">Caligus salmonis</name>
    <dbReference type="NCBI Taxonomy" id="72036"/>
    <lineage>
        <taxon>Eukaryota</taxon>
        <taxon>Metazoa</taxon>
        <taxon>Ecdysozoa</taxon>
        <taxon>Arthropoda</taxon>
        <taxon>Crustacea</taxon>
        <taxon>Multicrustacea</taxon>
        <taxon>Hexanauplia</taxon>
        <taxon>Copepoda</taxon>
        <taxon>Siphonostomatoida</taxon>
        <taxon>Caligidae</taxon>
        <taxon>Lepeophtheirus</taxon>
    </lineage>
</organism>
<dbReference type="AlphaFoldDB" id="A0A7R8GYU2"/>
<feature type="compositionally biased region" description="Low complexity" evidence="3">
    <location>
        <begin position="346"/>
        <end position="360"/>
    </location>
</feature>
<feature type="region of interest" description="Disordered" evidence="3">
    <location>
        <begin position="268"/>
        <end position="363"/>
    </location>
</feature>
<dbReference type="SUPFAM" id="SSF160696">
    <property type="entry name" value="BTG domain-like"/>
    <property type="match status" value="1"/>
</dbReference>
<dbReference type="PANTHER" id="PTHR17537:SF5">
    <property type="entry name" value="TRANSDUCER OF ERBB2, ISOFORM A"/>
    <property type="match status" value="1"/>
</dbReference>